<name>A0A0E0ILT1_ORYNI</name>
<dbReference type="EnsemblPlants" id="ONIVA09G15980.1">
    <property type="protein sequence ID" value="ONIVA09G15980.1"/>
    <property type="gene ID" value="ONIVA09G15980"/>
</dbReference>
<reference evidence="2" key="1">
    <citation type="submission" date="2015-04" db="UniProtKB">
        <authorList>
            <consortium name="EnsemblPlants"/>
        </authorList>
    </citation>
    <scope>IDENTIFICATION</scope>
    <source>
        <strain evidence="2">SL10</strain>
    </source>
</reference>
<organism evidence="2">
    <name type="scientific">Oryza nivara</name>
    <name type="common">Indian wild rice</name>
    <name type="synonym">Oryza sativa f. spontanea</name>
    <dbReference type="NCBI Taxonomy" id="4536"/>
    <lineage>
        <taxon>Eukaryota</taxon>
        <taxon>Viridiplantae</taxon>
        <taxon>Streptophyta</taxon>
        <taxon>Embryophyta</taxon>
        <taxon>Tracheophyta</taxon>
        <taxon>Spermatophyta</taxon>
        <taxon>Magnoliopsida</taxon>
        <taxon>Liliopsida</taxon>
        <taxon>Poales</taxon>
        <taxon>Poaceae</taxon>
        <taxon>BOP clade</taxon>
        <taxon>Oryzoideae</taxon>
        <taxon>Oryzeae</taxon>
        <taxon>Oryzinae</taxon>
        <taxon>Oryza</taxon>
    </lineage>
</organism>
<sequence>MASLHTVAKSAAGVPMVAQGSGDSVSTSGNQNTVGGMLQRALPPHALRMNFRLGDKLRDKR</sequence>
<reference evidence="2" key="2">
    <citation type="submission" date="2018-04" db="EMBL/GenBank/DDBJ databases">
        <title>OnivRS2 (Oryza nivara Reference Sequence Version 2).</title>
        <authorList>
            <person name="Zhang J."/>
            <person name="Kudrna D."/>
            <person name="Lee S."/>
            <person name="Talag J."/>
            <person name="Rajasekar S."/>
            <person name="Welchert J."/>
            <person name="Hsing Y.-I."/>
            <person name="Wing R.A."/>
        </authorList>
    </citation>
    <scope>NUCLEOTIDE SEQUENCE [LARGE SCALE GENOMIC DNA]</scope>
    <source>
        <strain evidence="2">SL10</strain>
    </source>
</reference>
<keyword evidence="3" id="KW-1185">Reference proteome</keyword>
<protein>
    <submittedName>
        <fullName evidence="2">Uncharacterized protein</fullName>
    </submittedName>
</protein>
<feature type="region of interest" description="Disordered" evidence="1">
    <location>
        <begin position="1"/>
        <end position="41"/>
    </location>
</feature>
<proteinExistence type="predicted"/>
<dbReference type="Gramene" id="ONIVA09G15980.1">
    <property type="protein sequence ID" value="ONIVA09G15980.1"/>
    <property type="gene ID" value="ONIVA09G15980"/>
</dbReference>
<evidence type="ECO:0000256" key="1">
    <source>
        <dbReference type="SAM" id="MobiDB-lite"/>
    </source>
</evidence>
<evidence type="ECO:0000313" key="3">
    <source>
        <dbReference type="Proteomes" id="UP000006591"/>
    </source>
</evidence>
<feature type="compositionally biased region" description="Polar residues" evidence="1">
    <location>
        <begin position="21"/>
        <end position="34"/>
    </location>
</feature>
<accession>A0A0E0ILT1</accession>
<evidence type="ECO:0000313" key="2">
    <source>
        <dbReference type="EnsemblPlants" id="ONIVA09G15980.1"/>
    </source>
</evidence>
<dbReference type="AlphaFoldDB" id="A0A0E0ILT1"/>
<dbReference type="HOGENOM" id="CLU_2926668_0_0_1"/>
<dbReference type="Proteomes" id="UP000006591">
    <property type="component" value="Chromosome 9"/>
</dbReference>